<dbReference type="InterPro" id="IPR036380">
    <property type="entry name" value="Isochorismatase-like_sf"/>
</dbReference>
<evidence type="ECO:0000256" key="3">
    <source>
        <dbReference type="ARBA" id="ARBA00022723"/>
    </source>
</evidence>
<gene>
    <name evidence="9" type="ORF">ENO26_06995</name>
</gene>
<evidence type="ECO:0000259" key="8">
    <source>
        <dbReference type="Pfam" id="PF00857"/>
    </source>
</evidence>
<dbReference type="SUPFAM" id="SSF52499">
    <property type="entry name" value="Isochorismatase-like hydrolases"/>
    <property type="match status" value="1"/>
</dbReference>
<accession>A0A7J2U369</accession>
<keyword evidence="2" id="KW-0662">Pyridine nucleotide biosynthesis</keyword>
<reference evidence="9" key="1">
    <citation type="journal article" date="2020" name="mSystems">
        <title>Genome- and Community-Level Interaction Insights into Carbon Utilization and Element Cycling Functions of Hydrothermarchaeota in Hydrothermal Sediment.</title>
        <authorList>
            <person name="Zhou Z."/>
            <person name="Liu Y."/>
            <person name="Xu W."/>
            <person name="Pan J."/>
            <person name="Luo Z.H."/>
            <person name="Li M."/>
        </authorList>
    </citation>
    <scope>NUCLEOTIDE SEQUENCE [LARGE SCALE GENOMIC DNA]</scope>
    <source>
        <strain evidence="9">SpSt-125</strain>
    </source>
</reference>
<dbReference type="Gene3D" id="3.40.50.850">
    <property type="entry name" value="Isochorismatase-like"/>
    <property type="match status" value="1"/>
</dbReference>
<comment type="caution">
    <text evidence="9">The sequence shown here is derived from an EMBL/GenBank/DDBJ whole genome shotgun (WGS) entry which is preliminary data.</text>
</comment>
<evidence type="ECO:0000256" key="5">
    <source>
        <dbReference type="ARBA" id="ARBA00037900"/>
    </source>
</evidence>
<keyword evidence="4" id="KW-0378">Hydrolase</keyword>
<dbReference type="AlphaFoldDB" id="A0A7J2U369"/>
<dbReference type="InterPro" id="IPR000868">
    <property type="entry name" value="Isochorismatase-like_dom"/>
</dbReference>
<comment type="similarity">
    <text evidence="1">Belongs to the isochorismatase family.</text>
</comment>
<evidence type="ECO:0000256" key="2">
    <source>
        <dbReference type="ARBA" id="ARBA00022642"/>
    </source>
</evidence>
<dbReference type="PANTHER" id="PTHR11080:SF2">
    <property type="entry name" value="LD05707P"/>
    <property type="match status" value="1"/>
</dbReference>
<feature type="domain" description="Isochorismatase-like" evidence="8">
    <location>
        <begin position="11"/>
        <end position="196"/>
    </location>
</feature>
<dbReference type="InterPro" id="IPR052347">
    <property type="entry name" value="Isochorismatase_Nicotinamidase"/>
</dbReference>
<keyword evidence="3" id="KW-0479">Metal-binding</keyword>
<evidence type="ECO:0000256" key="7">
    <source>
        <dbReference type="ARBA" id="ARBA00043224"/>
    </source>
</evidence>
<dbReference type="PANTHER" id="PTHR11080">
    <property type="entry name" value="PYRAZINAMIDASE/NICOTINAMIDASE"/>
    <property type="match status" value="1"/>
</dbReference>
<dbReference type="EMBL" id="DSEU01000046">
    <property type="protein sequence ID" value="HEM67290.1"/>
    <property type="molecule type" value="Genomic_DNA"/>
</dbReference>
<evidence type="ECO:0000256" key="4">
    <source>
        <dbReference type="ARBA" id="ARBA00022801"/>
    </source>
</evidence>
<evidence type="ECO:0000313" key="9">
    <source>
        <dbReference type="EMBL" id="HEM67290.1"/>
    </source>
</evidence>
<name>A0A7J2U369_9CREN</name>
<protein>
    <recommendedName>
        <fullName evidence="6">nicotinamidase</fullName>
        <ecNumber evidence="6">3.5.1.19</ecNumber>
    </recommendedName>
    <alternativeName>
        <fullName evidence="7">Nicotinamide deamidase</fullName>
    </alternativeName>
</protein>
<dbReference type="GO" id="GO:0019363">
    <property type="term" value="P:pyridine nucleotide biosynthetic process"/>
    <property type="evidence" value="ECO:0007669"/>
    <property type="project" value="UniProtKB-KW"/>
</dbReference>
<comment type="pathway">
    <text evidence="5">Cofactor biosynthesis; nicotinate biosynthesis; nicotinate from nicotinamide: step 1/1.</text>
</comment>
<sequence>MARLRVLPFDALIVVDMQNDFMPGGSLEVPNALTIIPNINRYIELFEKSGATTVFTRDWHPENHISFRSRGGPWPPHCIQNTRGAEFHPALNIPKTAIVISKAFKEDEEAYSGFKGVELESSKDLNTVLRGRNIKRVFIAGVATEYCVKATALDAIELGYQVFLLTDAVKGINQPPSTENRAVEDLLRRGGVAITLNDIE</sequence>
<evidence type="ECO:0000256" key="1">
    <source>
        <dbReference type="ARBA" id="ARBA00006336"/>
    </source>
</evidence>
<dbReference type="EC" id="3.5.1.19" evidence="6"/>
<dbReference type="CDD" id="cd01011">
    <property type="entry name" value="nicotinamidase"/>
    <property type="match status" value="1"/>
</dbReference>
<evidence type="ECO:0000256" key="6">
    <source>
        <dbReference type="ARBA" id="ARBA00039017"/>
    </source>
</evidence>
<proteinExistence type="inferred from homology"/>
<dbReference type="GO" id="GO:0008936">
    <property type="term" value="F:nicotinamidase activity"/>
    <property type="evidence" value="ECO:0007669"/>
    <property type="project" value="UniProtKB-EC"/>
</dbReference>
<organism evidence="9">
    <name type="scientific">Ignisphaera aggregans</name>
    <dbReference type="NCBI Taxonomy" id="334771"/>
    <lineage>
        <taxon>Archaea</taxon>
        <taxon>Thermoproteota</taxon>
        <taxon>Thermoprotei</taxon>
        <taxon>Desulfurococcales</taxon>
        <taxon>Desulfurococcaceae</taxon>
        <taxon>Ignisphaera</taxon>
    </lineage>
</organism>
<dbReference type="GO" id="GO:0046872">
    <property type="term" value="F:metal ion binding"/>
    <property type="evidence" value="ECO:0007669"/>
    <property type="project" value="UniProtKB-KW"/>
</dbReference>
<dbReference type="Pfam" id="PF00857">
    <property type="entry name" value="Isochorismatase"/>
    <property type="match status" value="1"/>
</dbReference>